<name>A0A9W9ZVY2_9CNID</name>
<reference evidence="2" key="1">
    <citation type="submission" date="2023-01" db="EMBL/GenBank/DDBJ databases">
        <title>Genome assembly of the deep-sea coral Lophelia pertusa.</title>
        <authorList>
            <person name="Herrera S."/>
            <person name="Cordes E."/>
        </authorList>
    </citation>
    <scope>NUCLEOTIDE SEQUENCE</scope>
    <source>
        <strain evidence="2">USNM1676648</strain>
        <tissue evidence="2">Polyp</tissue>
    </source>
</reference>
<dbReference type="EMBL" id="MU825873">
    <property type="protein sequence ID" value="KAJ7387953.1"/>
    <property type="molecule type" value="Genomic_DNA"/>
</dbReference>
<evidence type="ECO:0000313" key="3">
    <source>
        <dbReference type="Proteomes" id="UP001163046"/>
    </source>
</evidence>
<protein>
    <submittedName>
        <fullName evidence="2">Uncharacterized protein</fullName>
    </submittedName>
</protein>
<gene>
    <name evidence="2" type="ORF">OS493_001309</name>
</gene>
<feature type="region of interest" description="Disordered" evidence="1">
    <location>
        <begin position="81"/>
        <end position="102"/>
    </location>
</feature>
<keyword evidence="3" id="KW-1185">Reference proteome</keyword>
<evidence type="ECO:0000313" key="2">
    <source>
        <dbReference type="EMBL" id="KAJ7387953.1"/>
    </source>
</evidence>
<proteinExistence type="predicted"/>
<sequence length="102" mass="11940">MLECEDDVRYSKTDQIVREMCNYGIDVLGVKAIEERWTGIKEGMCGASDHVLGFKNRSQLRWITGDSLKKAEERKKIKEKINATRSERRKGMLRKDYRAKDK</sequence>
<accession>A0A9W9ZVY2</accession>
<dbReference type="AlphaFoldDB" id="A0A9W9ZVY2"/>
<comment type="caution">
    <text evidence="2">The sequence shown here is derived from an EMBL/GenBank/DDBJ whole genome shotgun (WGS) entry which is preliminary data.</text>
</comment>
<dbReference type="Proteomes" id="UP001163046">
    <property type="component" value="Unassembled WGS sequence"/>
</dbReference>
<evidence type="ECO:0000256" key="1">
    <source>
        <dbReference type="SAM" id="MobiDB-lite"/>
    </source>
</evidence>
<organism evidence="2 3">
    <name type="scientific">Desmophyllum pertusum</name>
    <dbReference type="NCBI Taxonomy" id="174260"/>
    <lineage>
        <taxon>Eukaryota</taxon>
        <taxon>Metazoa</taxon>
        <taxon>Cnidaria</taxon>
        <taxon>Anthozoa</taxon>
        <taxon>Hexacorallia</taxon>
        <taxon>Scleractinia</taxon>
        <taxon>Caryophylliina</taxon>
        <taxon>Caryophylliidae</taxon>
        <taxon>Desmophyllum</taxon>
    </lineage>
</organism>